<dbReference type="SUPFAM" id="SSF50685">
    <property type="entry name" value="Barwin-like endoglucanases"/>
    <property type="match status" value="1"/>
</dbReference>
<evidence type="ECO:0000256" key="1">
    <source>
        <dbReference type="SAM" id="SignalP"/>
    </source>
</evidence>
<dbReference type="GO" id="GO:0016787">
    <property type="term" value="F:hydrolase activity"/>
    <property type="evidence" value="ECO:0007669"/>
    <property type="project" value="UniProtKB-KW"/>
</dbReference>
<dbReference type="Gene3D" id="2.40.40.10">
    <property type="entry name" value="RlpA-like domain"/>
    <property type="match status" value="1"/>
</dbReference>
<feature type="chain" id="PRO_5040153302" evidence="1">
    <location>
        <begin position="17"/>
        <end position="145"/>
    </location>
</feature>
<gene>
    <name evidence="2" type="ORF">M406DRAFT_71819</name>
</gene>
<reference evidence="2" key="1">
    <citation type="journal article" date="2020" name="Phytopathology">
        <title>Genome sequence of the chestnut blight fungus Cryphonectria parasitica EP155: A fundamental resource for an archetypical invasive plant pathogen.</title>
        <authorList>
            <person name="Crouch J.A."/>
            <person name="Dawe A."/>
            <person name="Aerts A."/>
            <person name="Barry K."/>
            <person name="Churchill A.C.L."/>
            <person name="Grimwood J."/>
            <person name="Hillman B."/>
            <person name="Milgroom M.G."/>
            <person name="Pangilinan J."/>
            <person name="Smith M."/>
            <person name="Salamov A."/>
            <person name="Schmutz J."/>
            <person name="Yadav J."/>
            <person name="Grigoriev I.V."/>
            <person name="Nuss D."/>
        </authorList>
    </citation>
    <scope>NUCLEOTIDE SEQUENCE</scope>
    <source>
        <strain evidence="2">EP155</strain>
    </source>
</reference>
<dbReference type="GeneID" id="63842632"/>
<dbReference type="AlphaFoldDB" id="A0A9P4Y995"/>
<dbReference type="Pfam" id="PF22514">
    <property type="entry name" value="EXPB1_D1"/>
    <property type="match status" value="1"/>
</dbReference>
<accession>A0A9P4Y995</accession>
<name>A0A9P4Y995_CRYP1</name>
<sequence length="145" mass="14523">MKSFHLLLLAASSVAAQSGQATTTTGGNGFYTAAGSAALFGSGTWCGSGCGKCYNLTSTGNAPSGQGTGGDSGASIVVMVTNLCPYAGNEAWCPNSGASNEYGYQYHFDIMAQSPVIGDNPIVNFAEVSCPSAASSDFAQCQCAS</sequence>
<feature type="signal peptide" evidence="1">
    <location>
        <begin position="1"/>
        <end position="16"/>
    </location>
</feature>
<keyword evidence="3" id="KW-1185">Reference proteome</keyword>
<dbReference type="EMBL" id="MU032345">
    <property type="protein sequence ID" value="KAF3768848.1"/>
    <property type="molecule type" value="Genomic_DNA"/>
</dbReference>
<comment type="caution">
    <text evidence="2">The sequence shown here is derived from an EMBL/GenBank/DDBJ whole genome shotgun (WGS) entry which is preliminary data.</text>
</comment>
<keyword evidence="2" id="KW-0378">Hydrolase</keyword>
<evidence type="ECO:0000313" key="3">
    <source>
        <dbReference type="Proteomes" id="UP000803844"/>
    </source>
</evidence>
<keyword evidence="1" id="KW-0732">Signal</keyword>
<dbReference type="OrthoDB" id="6038816at2759"/>
<proteinExistence type="predicted"/>
<organism evidence="2 3">
    <name type="scientific">Cryphonectria parasitica (strain ATCC 38755 / EP155)</name>
    <dbReference type="NCBI Taxonomy" id="660469"/>
    <lineage>
        <taxon>Eukaryota</taxon>
        <taxon>Fungi</taxon>
        <taxon>Dikarya</taxon>
        <taxon>Ascomycota</taxon>
        <taxon>Pezizomycotina</taxon>
        <taxon>Sordariomycetes</taxon>
        <taxon>Sordariomycetidae</taxon>
        <taxon>Diaporthales</taxon>
        <taxon>Cryphonectriaceae</taxon>
        <taxon>Cryphonectria-Endothia species complex</taxon>
        <taxon>Cryphonectria</taxon>
    </lineage>
</organism>
<dbReference type="Proteomes" id="UP000803844">
    <property type="component" value="Unassembled WGS sequence"/>
</dbReference>
<evidence type="ECO:0000313" key="2">
    <source>
        <dbReference type="EMBL" id="KAF3768848.1"/>
    </source>
</evidence>
<protein>
    <submittedName>
        <fullName evidence="2">Family 45 glycoside hydrolase</fullName>
    </submittedName>
</protein>
<dbReference type="RefSeq" id="XP_040779809.1">
    <property type="nucleotide sequence ID" value="XM_040925503.1"/>
</dbReference>
<dbReference type="InterPro" id="IPR036908">
    <property type="entry name" value="RlpA-like_sf"/>
</dbReference>
<dbReference type="CDD" id="cd22278">
    <property type="entry name" value="DPBB_GH45_endoglucanase"/>
    <property type="match status" value="1"/>
</dbReference>